<organism evidence="1 2">
    <name type="scientific">Mycobacteroides abscessus subsp. massiliense</name>
    <dbReference type="NCBI Taxonomy" id="1962118"/>
    <lineage>
        <taxon>Bacteria</taxon>
        <taxon>Bacillati</taxon>
        <taxon>Actinomycetota</taxon>
        <taxon>Actinomycetes</taxon>
        <taxon>Mycobacteriales</taxon>
        <taxon>Mycobacteriaceae</taxon>
        <taxon>Mycobacteroides</taxon>
        <taxon>Mycobacteroides abscessus</taxon>
    </lineage>
</organism>
<sequence length="158" mass="18183">MVTLPGWFKSNFVNVENLMIDIFTKVFPDIESGCWTPEDWLDQVQPDPVLKFFRMPGGRVDWQRGFDECFIQATAVTNSRDESWDVMSVVRAVLLPMQGYKFTMADGFTAQIHMVEEVLGPQLLMPNQQLDTRVVNCQFRVSVGLRSRDNYLREVAAL</sequence>
<evidence type="ECO:0000313" key="2">
    <source>
        <dbReference type="Proteomes" id="UP000190074"/>
    </source>
</evidence>
<accession>A0A1U2D7Z4</accession>
<protein>
    <submittedName>
        <fullName evidence="1">Uncharacterized protein</fullName>
    </submittedName>
</protein>
<reference evidence="1 2" key="1">
    <citation type="submission" date="2016-11" db="EMBL/GenBank/DDBJ databases">
        <authorList>
            <consortium name="Pathogen Informatics"/>
        </authorList>
    </citation>
    <scope>NUCLEOTIDE SEQUENCE [LARGE SCALE GENOMIC DNA]</scope>
    <source>
        <strain evidence="1 2">911</strain>
    </source>
</reference>
<gene>
    <name evidence="1" type="ORF">SAMEA2259716_02431</name>
</gene>
<proteinExistence type="predicted"/>
<dbReference type="EMBL" id="FVGW01000004">
    <property type="protein sequence ID" value="SKM04834.1"/>
    <property type="molecule type" value="Genomic_DNA"/>
</dbReference>
<name>A0A1U2D7Z4_9MYCO</name>
<dbReference type="Proteomes" id="UP000190074">
    <property type="component" value="Unassembled WGS sequence"/>
</dbReference>
<dbReference type="AlphaFoldDB" id="A0A1U2D7Z4"/>
<dbReference type="InterPro" id="IPR057003">
    <property type="entry name" value="Phage_tail_terminator_2"/>
</dbReference>
<evidence type="ECO:0000313" key="1">
    <source>
        <dbReference type="EMBL" id="SKM04834.1"/>
    </source>
</evidence>
<dbReference type="Pfam" id="PF23841">
    <property type="entry name" value="Phage_tail_terminator_2"/>
    <property type="match status" value="1"/>
</dbReference>